<dbReference type="EMBL" id="WJXA01000003">
    <property type="protein sequence ID" value="KAF7149341.1"/>
    <property type="molecule type" value="Genomic_DNA"/>
</dbReference>
<keyword evidence="4" id="KW-0611">Plant defense</keyword>
<keyword evidence="5" id="KW-0547">Nucleotide-binding</keyword>
<comment type="similarity">
    <text evidence="1">Belongs to the disease resistance NB-LRR family.</text>
</comment>
<dbReference type="SUPFAM" id="SSF52540">
    <property type="entry name" value="P-loop containing nucleoside triphosphate hydrolases"/>
    <property type="match status" value="1"/>
</dbReference>
<dbReference type="Gene3D" id="1.10.8.430">
    <property type="entry name" value="Helical domain of apoptotic protease-activating factors"/>
    <property type="match status" value="1"/>
</dbReference>
<dbReference type="OrthoDB" id="1579323at2759"/>
<evidence type="ECO:0000313" key="7">
    <source>
        <dbReference type="EMBL" id="KAF7149341.1"/>
    </source>
</evidence>
<accession>A0A834H7N2</accession>
<keyword evidence="5" id="KW-0067">ATP-binding</keyword>
<evidence type="ECO:0000256" key="5">
    <source>
        <dbReference type="ARBA" id="ARBA00022840"/>
    </source>
</evidence>
<dbReference type="PRINTS" id="PR00364">
    <property type="entry name" value="DISEASERSIST"/>
</dbReference>
<dbReference type="InterPro" id="IPR042197">
    <property type="entry name" value="Apaf_helical"/>
</dbReference>
<dbReference type="Proteomes" id="UP000626092">
    <property type="component" value="Unassembled WGS sequence"/>
</dbReference>
<dbReference type="GO" id="GO:0006952">
    <property type="term" value="P:defense response"/>
    <property type="evidence" value="ECO:0007669"/>
    <property type="project" value="UniProtKB-KW"/>
</dbReference>
<dbReference type="InterPro" id="IPR050905">
    <property type="entry name" value="Plant_NBS-LRR"/>
</dbReference>
<dbReference type="SMART" id="SM00382">
    <property type="entry name" value="AAA"/>
    <property type="match status" value="1"/>
</dbReference>
<dbReference type="Gene3D" id="3.80.10.10">
    <property type="entry name" value="Ribonuclease Inhibitor"/>
    <property type="match status" value="3"/>
</dbReference>
<dbReference type="PROSITE" id="PS51450">
    <property type="entry name" value="LRR"/>
    <property type="match status" value="1"/>
</dbReference>
<evidence type="ECO:0000259" key="6">
    <source>
        <dbReference type="SMART" id="SM00382"/>
    </source>
</evidence>
<evidence type="ECO:0000256" key="2">
    <source>
        <dbReference type="ARBA" id="ARBA00022614"/>
    </source>
</evidence>
<keyword evidence="8" id="KW-1185">Reference proteome</keyword>
<comment type="caution">
    <text evidence="7">The sequence shown here is derived from an EMBL/GenBank/DDBJ whole genome shotgun (WGS) entry which is preliminary data.</text>
</comment>
<keyword evidence="2" id="KW-0433">Leucine-rich repeat</keyword>
<dbReference type="FunFam" id="3.40.50.300:FF:001091">
    <property type="entry name" value="Probable disease resistance protein At1g61300"/>
    <property type="match status" value="1"/>
</dbReference>
<keyword evidence="3" id="KW-0677">Repeat</keyword>
<dbReference type="InterPro" id="IPR057135">
    <property type="entry name" value="At4g27190-like_LRR"/>
</dbReference>
<dbReference type="GO" id="GO:0043531">
    <property type="term" value="F:ADP binding"/>
    <property type="evidence" value="ECO:0007669"/>
    <property type="project" value="InterPro"/>
</dbReference>
<dbReference type="InterPro" id="IPR003593">
    <property type="entry name" value="AAA+_ATPase"/>
</dbReference>
<sequence>MCTPQGIIEHLGCMVFNEAVKAVTKAGKYVCHYRTNLDNLQREMTYLEDRRKIIEREANEAIGRGEVIEEDVARWRTDTNTMKIYVYFMRQIKCSSLDIKWRYRLSKQAEENIEVVKKLAQGSHFDKISHPKPPPPELEFPSAENYVHLDSRTPILEDIVGALRDPNVKIIGVHGLGGVGKTTLVEKVAKKLLDDGTFKQVPLVTVSKDHNVKDIQTKLADKLNFTLDATKDEKGRAIELWNKFKNGEKYLVILDDIWGKVDLKAIGIPVMEGSIGCKVVLTSRKEDLLRITMKADRNFAIAELPEEEGWNLFKKKVGNTIESWPEIDSLARKVCRKCKGLPVAINALGAALEDRPYHTWKNALDKLERHMLTHIEGIEPSVWASLWVSFDMLRSLDEQSCFLLCCLFAEDAEIPIDELTRHCMARNLLAQSPRTFDEARTAMCTVVDVLKSASLLSTGDHETVVKIHDVIRDVGISIAREKEAFLVDHDAIQWPRNPTNGPSYKAMSLSFKSIKGLPDGLVYPQLETLMVDNSKFLDLEVPNNFFDGMMQLKALTFTRMRMQQLPSSLAKLASLQMLHLSGCKLDDIAILKDLKSNLEVLSLRDSKIYALPPEIKHLTSLRVLDLQYCRKLMMIPRGVISDLTSLEELYFPENFDNWEATTAKQQATSSRENVSLEELRGLLSTGQLTTLHIHIPNVMLLPKEDLIFVNLKGFKISVGSKFETSKEISGRRMLKLKGIQLRNGFIPMVDKAEVVVLSEIEGLKKVFHDRGVGNRFLDLKYLKVISCVEELHLLDEPKSFVQSQGLHRKPLFNNLTVLIIEYCKSKYLFSPTTARGLVHLEKLEVTYCKTMEGIVEFEGRNDEDEITSEVKFGKLKQLKLVGLPNLLSFYAQKEKGATMGSSSTCAQPLFSEKVIFPVLESLTIEKLDNIIKIWDKQSIAHVLEEQGSFCQLKCETLKAVVEFEGEIDEDGLRNEGNIITGSYGPLSLSHSIWRTVHVGFEGRNDEDEITSEVIFPVLESLTIEKLDNIIKIWEKQSIAHVLEEQGSFCQLKSVVVHGCAKLMHVFPSNMHPQLKNLERLEVYRCETLKAVVEFVGEIDEDGLRNEGNIITGSYGPLSLSHSIWRTVHVGFEGRNDEDEVTSKVKFSKLKQLKLVDLPNLLSFYAQKEKMGTTMGSSSACAQPLFNEKLKNLERLEVYSCETMKGMAEFEGEIDEDGLRNEVASPAQEHLEMVVVTEIRDKQPLTEPRNEVESLCKLVDIRIENCDQLLYVFPSHMLPQNLQELLIDGCNELEVIFSKDPKDEKEAIDDDIIVFPRLKKVRLLKLPKLKSFYTETQGFFSHKVAFPVLETLRLLNLDKITRIWDNQPLSEPEREAKSVHKLRWIDVEGCNQLENVVQVAKKMAIMVNKAKDHDDVCAGSYARVRIAGEITRVRWSSLLHSSAKLVIPFNKLKTHLIMMLSLFGL</sequence>
<dbReference type="PANTHER" id="PTHR33463:SF198">
    <property type="entry name" value="RPP4C3"/>
    <property type="match status" value="1"/>
</dbReference>
<evidence type="ECO:0000256" key="1">
    <source>
        <dbReference type="ARBA" id="ARBA00008894"/>
    </source>
</evidence>
<gene>
    <name evidence="7" type="ORF">RHSIM_Rhsim03G0015000</name>
</gene>
<dbReference type="Pfam" id="PF00931">
    <property type="entry name" value="NB-ARC"/>
    <property type="match status" value="1"/>
</dbReference>
<dbReference type="InterPro" id="IPR032675">
    <property type="entry name" value="LRR_dom_sf"/>
</dbReference>
<dbReference type="InterPro" id="IPR027417">
    <property type="entry name" value="P-loop_NTPase"/>
</dbReference>
<dbReference type="Gene3D" id="1.10.10.10">
    <property type="entry name" value="Winged helix-like DNA-binding domain superfamily/Winged helix DNA-binding domain"/>
    <property type="match status" value="1"/>
</dbReference>
<protein>
    <recommendedName>
        <fullName evidence="6">AAA+ ATPase domain-containing protein</fullName>
    </recommendedName>
</protein>
<dbReference type="InterPro" id="IPR036388">
    <property type="entry name" value="WH-like_DNA-bd_sf"/>
</dbReference>
<proteinExistence type="inferred from homology"/>
<dbReference type="PANTHER" id="PTHR33463">
    <property type="entry name" value="NB-ARC DOMAIN-CONTAINING PROTEIN-RELATED"/>
    <property type="match status" value="1"/>
</dbReference>
<dbReference type="InterPro" id="IPR001611">
    <property type="entry name" value="Leu-rich_rpt"/>
</dbReference>
<dbReference type="Gene3D" id="3.40.50.300">
    <property type="entry name" value="P-loop containing nucleotide triphosphate hydrolases"/>
    <property type="match status" value="1"/>
</dbReference>
<evidence type="ECO:0000313" key="8">
    <source>
        <dbReference type="Proteomes" id="UP000626092"/>
    </source>
</evidence>
<dbReference type="GO" id="GO:0005524">
    <property type="term" value="F:ATP binding"/>
    <property type="evidence" value="ECO:0007669"/>
    <property type="project" value="UniProtKB-KW"/>
</dbReference>
<dbReference type="SUPFAM" id="SSF52058">
    <property type="entry name" value="L domain-like"/>
    <property type="match status" value="1"/>
</dbReference>
<dbReference type="InterPro" id="IPR002182">
    <property type="entry name" value="NB-ARC"/>
</dbReference>
<organism evidence="7 8">
    <name type="scientific">Rhododendron simsii</name>
    <name type="common">Sims's rhododendron</name>
    <dbReference type="NCBI Taxonomy" id="118357"/>
    <lineage>
        <taxon>Eukaryota</taxon>
        <taxon>Viridiplantae</taxon>
        <taxon>Streptophyta</taxon>
        <taxon>Embryophyta</taxon>
        <taxon>Tracheophyta</taxon>
        <taxon>Spermatophyta</taxon>
        <taxon>Magnoliopsida</taxon>
        <taxon>eudicotyledons</taxon>
        <taxon>Gunneridae</taxon>
        <taxon>Pentapetalae</taxon>
        <taxon>asterids</taxon>
        <taxon>Ericales</taxon>
        <taxon>Ericaceae</taxon>
        <taxon>Ericoideae</taxon>
        <taxon>Rhodoreae</taxon>
        <taxon>Rhododendron</taxon>
    </lineage>
</organism>
<dbReference type="Pfam" id="PF23247">
    <property type="entry name" value="LRR_RPS2"/>
    <property type="match status" value="3"/>
</dbReference>
<reference evidence="7" key="1">
    <citation type="submission" date="2019-11" db="EMBL/GenBank/DDBJ databases">
        <authorList>
            <person name="Liu Y."/>
            <person name="Hou J."/>
            <person name="Li T.-Q."/>
            <person name="Guan C.-H."/>
            <person name="Wu X."/>
            <person name="Wu H.-Z."/>
            <person name="Ling F."/>
            <person name="Zhang R."/>
            <person name="Shi X.-G."/>
            <person name="Ren J.-P."/>
            <person name="Chen E.-F."/>
            <person name="Sun J.-M."/>
        </authorList>
    </citation>
    <scope>NUCLEOTIDE SEQUENCE</scope>
    <source>
        <strain evidence="7">Adult_tree_wgs_1</strain>
        <tissue evidence="7">Leaves</tissue>
    </source>
</reference>
<evidence type="ECO:0000256" key="3">
    <source>
        <dbReference type="ARBA" id="ARBA00022737"/>
    </source>
</evidence>
<name>A0A834H7N2_RHOSS</name>
<evidence type="ECO:0000256" key="4">
    <source>
        <dbReference type="ARBA" id="ARBA00022821"/>
    </source>
</evidence>
<feature type="domain" description="AAA+ ATPase" evidence="6">
    <location>
        <begin position="167"/>
        <end position="306"/>
    </location>
</feature>